<dbReference type="EMBL" id="JAINUG010000383">
    <property type="protein sequence ID" value="KAJ8372850.1"/>
    <property type="molecule type" value="Genomic_DNA"/>
</dbReference>
<keyword evidence="4" id="KW-0479">Metal-binding</keyword>
<comment type="cofactor">
    <cofactor evidence="1">
        <name>Zn(2+)</name>
        <dbReference type="ChEBI" id="CHEBI:29105"/>
    </cofactor>
</comment>
<dbReference type="InterPro" id="IPR052009">
    <property type="entry name" value="Archaemetzincin"/>
</dbReference>
<evidence type="ECO:0000313" key="11">
    <source>
        <dbReference type="Proteomes" id="UP001221898"/>
    </source>
</evidence>
<protein>
    <recommendedName>
        <fullName evidence="12">Archaemetzincin-1</fullName>
    </recommendedName>
</protein>
<keyword evidence="11" id="KW-1185">Reference proteome</keyword>
<feature type="region of interest" description="Disordered" evidence="9">
    <location>
        <begin position="368"/>
        <end position="518"/>
    </location>
</feature>
<gene>
    <name evidence="10" type="ORF">AAFF_G00276230</name>
</gene>
<feature type="compositionally biased region" description="Polar residues" evidence="9">
    <location>
        <begin position="388"/>
        <end position="401"/>
    </location>
</feature>
<dbReference type="Proteomes" id="UP001221898">
    <property type="component" value="Unassembled WGS sequence"/>
</dbReference>
<dbReference type="InterPro" id="IPR012962">
    <property type="entry name" value="Pept_M54_archaemetzincn"/>
</dbReference>
<evidence type="ECO:0000256" key="3">
    <source>
        <dbReference type="ARBA" id="ARBA00022670"/>
    </source>
</evidence>
<evidence type="ECO:0000256" key="1">
    <source>
        <dbReference type="ARBA" id="ARBA00001947"/>
    </source>
</evidence>
<comment type="function">
    <text evidence="8">Probable zinc metalloprotease.</text>
</comment>
<evidence type="ECO:0000313" key="10">
    <source>
        <dbReference type="EMBL" id="KAJ8372850.1"/>
    </source>
</evidence>
<name>A0AAD7RAS1_9TELE</name>
<feature type="compositionally biased region" description="Polar residues" evidence="9">
    <location>
        <begin position="368"/>
        <end position="381"/>
    </location>
</feature>
<evidence type="ECO:0000256" key="6">
    <source>
        <dbReference type="ARBA" id="ARBA00022833"/>
    </source>
</evidence>
<feature type="region of interest" description="Disordered" evidence="9">
    <location>
        <begin position="532"/>
        <end position="551"/>
    </location>
</feature>
<organism evidence="10 11">
    <name type="scientific">Aldrovandia affinis</name>
    <dbReference type="NCBI Taxonomy" id="143900"/>
    <lineage>
        <taxon>Eukaryota</taxon>
        <taxon>Metazoa</taxon>
        <taxon>Chordata</taxon>
        <taxon>Craniata</taxon>
        <taxon>Vertebrata</taxon>
        <taxon>Euteleostomi</taxon>
        <taxon>Actinopterygii</taxon>
        <taxon>Neopterygii</taxon>
        <taxon>Teleostei</taxon>
        <taxon>Notacanthiformes</taxon>
        <taxon>Halosauridae</taxon>
        <taxon>Aldrovandia</taxon>
    </lineage>
</organism>
<proteinExistence type="inferred from homology"/>
<evidence type="ECO:0000256" key="7">
    <source>
        <dbReference type="ARBA" id="ARBA00023049"/>
    </source>
</evidence>
<evidence type="ECO:0000256" key="2">
    <source>
        <dbReference type="ARBA" id="ARBA00006954"/>
    </source>
</evidence>
<feature type="region of interest" description="Disordered" evidence="9">
    <location>
        <begin position="631"/>
        <end position="651"/>
    </location>
</feature>
<dbReference type="InterPro" id="IPR024079">
    <property type="entry name" value="MetalloPept_cat_dom_sf"/>
</dbReference>
<dbReference type="GO" id="GO:0006508">
    <property type="term" value="P:proteolysis"/>
    <property type="evidence" value="ECO:0007669"/>
    <property type="project" value="UniProtKB-KW"/>
</dbReference>
<dbReference type="PANTHER" id="PTHR32205:SF4">
    <property type="entry name" value="ARCHAEMETZINCIN-1"/>
    <property type="match status" value="1"/>
</dbReference>
<sequence>MLQHRHVQEFCLGSQALKEALISRNASLKDLYVSRYSHAERRFLSEAYNPNRMLFESLLIRTAFDWLVSRPEEPQDFESFYNSTRWRQCDPYRKKIYLQPIDVDEPRQEAGISFMDDVKSYLEAFFLGFRVRSLPSISTSSMKCHFRQQERSCKVQLHTDAILRHLQRIKPTDAFCILGLTFIDLYPCDTWNYTFGKSANELAVGVCSFSRLSLGLSGEGSGMTEQGVAAGTGDSCDKRAWPVQPRTVIPNELLQCCKVVSHEACHLVGLQNCRWLRCVMQGVTSPDEALLRPMDLCPICLRKLHSALGFSLLQRYKELQSWCRRVAITATHRERASRVSSEEDHHLFNSDSGVACERLSRPVPVTLELSSPEESVSQGRRQNGGSGTSTSLPPTASTRIQQEGPAAAFRAELSTREEGPAAASRAELSTREEGPAAVIRAELSTREEGPAAAFRAELSTREEGPAAASRAELSTREEGPAAAIRAELSTREEGPAAASRAELSTRRGQHQGGALQEGPAAAIRAELCTREEGPAAASRAELSTREEGPAAASRAELCTDLLGHHEAWLDSCIRALQGEVPEDELSQLDHLVDAMPSPRANPPEPSVRVSLELPREERGLMSVIGQKFSQLRRKLRSKQRRTDHSLDDSKD</sequence>
<reference evidence="10" key="1">
    <citation type="journal article" date="2023" name="Science">
        <title>Genome structures resolve the early diversification of teleost fishes.</title>
        <authorList>
            <person name="Parey E."/>
            <person name="Louis A."/>
            <person name="Montfort J."/>
            <person name="Bouchez O."/>
            <person name="Roques C."/>
            <person name="Iampietro C."/>
            <person name="Lluch J."/>
            <person name="Castinel A."/>
            <person name="Donnadieu C."/>
            <person name="Desvignes T."/>
            <person name="Floi Bucao C."/>
            <person name="Jouanno E."/>
            <person name="Wen M."/>
            <person name="Mejri S."/>
            <person name="Dirks R."/>
            <person name="Jansen H."/>
            <person name="Henkel C."/>
            <person name="Chen W.J."/>
            <person name="Zahm M."/>
            <person name="Cabau C."/>
            <person name="Klopp C."/>
            <person name="Thompson A.W."/>
            <person name="Robinson-Rechavi M."/>
            <person name="Braasch I."/>
            <person name="Lecointre G."/>
            <person name="Bobe J."/>
            <person name="Postlethwait J.H."/>
            <person name="Berthelot C."/>
            <person name="Roest Crollius H."/>
            <person name="Guiguen Y."/>
        </authorList>
    </citation>
    <scope>NUCLEOTIDE SEQUENCE</scope>
    <source>
        <strain evidence="10">NC1722</strain>
    </source>
</reference>
<dbReference type="GO" id="GO:0008237">
    <property type="term" value="F:metallopeptidase activity"/>
    <property type="evidence" value="ECO:0007669"/>
    <property type="project" value="UniProtKB-KW"/>
</dbReference>
<keyword evidence="6" id="KW-0862">Zinc</keyword>
<evidence type="ECO:0000256" key="5">
    <source>
        <dbReference type="ARBA" id="ARBA00022801"/>
    </source>
</evidence>
<keyword evidence="5" id="KW-0378">Hydrolase</keyword>
<dbReference type="CDD" id="cd11375">
    <property type="entry name" value="Peptidase_M54"/>
    <property type="match status" value="1"/>
</dbReference>
<feature type="compositionally biased region" description="Basic and acidic residues" evidence="9">
    <location>
        <begin position="640"/>
        <end position="651"/>
    </location>
</feature>
<evidence type="ECO:0000256" key="4">
    <source>
        <dbReference type="ARBA" id="ARBA00022723"/>
    </source>
</evidence>
<evidence type="ECO:0000256" key="9">
    <source>
        <dbReference type="SAM" id="MobiDB-lite"/>
    </source>
</evidence>
<dbReference type="GO" id="GO:0046872">
    <property type="term" value="F:metal ion binding"/>
    <property type="evidence" value="ECO:0007669"/>
    <property type="project" value="UniProtKB-KW"/>
</dbReference>
<comment type="similarity">
    <text evidence="2">Belongs to the peptidase M54 family.</text>
</comment>
<keyword evidence="7" id="KW-0482">Metalloprotease</keyword>
<accession>A0AAD7RAS1</accession>
<evidence type="ECO:0008006" key="12">
    <source>
        <dbReference type="Google" id="ProtNLM"/>
    </source>
</evidence>
<dbReference type="PANTHER" id="PTHR32205">
    <property type="entry name" value="ARCHAEMETZINCIN-2-RELATED"/>
    <property type="match status" value="1"/>
</dbReference>
<dbReference type="AlphaFoldDB" id="A0AAD7RAS1"/>
<comment type="caution">
    <text evidence="10">The sequence shown here is derived from an EMBL/GenBank/DDBJ whole genome shotgun (WGS) entry which is preliminary data.</text>
</comment>
<evidence type="ECO:0000256" key="8">
    <source>
        <dbReference type="ARBA" id="ARBA00024316"/>
    </source>
</evidence>
<keyword evidence="3" id="KW-0645">Protease</keyword>
<dbReference type="Gene3D" id="3.40.390.10">
    <property type="entry name" value="Collagenase (Catalytic Domain)"/>
    <property type="match status" value="1"/>
</dbReference>